<dbReference type="Pfam" id="PF01266">
    <property type="entry name" value="DAO"/>
    <property type="match status" value="1"/>
</dbReference>
<dbReference type="OrthoDB" id="2219495at2759"/>
<evidence type="ECO:0000259" key="6">
    <source>
        <dbReference type="Pfam" id="PF01266"/>
    </source>
</evidence>
<keyword evidence="8" id="KW-1185">Reference proteome</keyword>
<keyword evidence="3" id="KW-0285">Flavoprotein</keyword>
<evidence type="ECO:0000256" key="5">
    <source>
        <dbReference type="ARBA" id="ARBA00023002"/>
    </source>
</evidence>
<dbReference type="GO" id="GO:0050660">
    <property type="term" value="F:flavin adenine dinucleotide binding"/>
    <property type="evidence" value="ECO:0007669"/>
    <property type="project" value="InterPro"/>
</dbReference>
<dbReference type="PANTHER" id="PTHR10961">
    <property type="entry name" value="PEROXISOMAL SARCOSINE OXIDASE"/>
    <property type="match status" value="1"/>
</dbReference>
<keyword evidence="4" id="KW-0274">FAD</keyword>
<dbReference type="GO" id="GO:0008115">
    <property type="term" value="F:sarcosine oxidase activity"/>
    <property type="evidence" value="ECO:0007669"/>
    <property type="project" value="TreeGrafter"/>
</dbReference>
<feature type="domain" description="FAD dependent oxidoreductase" evidence="6">
    <location>
        <begin position="9"/>
        <end position="381"/>
    </location>
</feature>
<dbReference type="InterPro" id="IPR045170">
    <property type="entry name" value="MTOX"/>
</dbReference>
<evidence type="ECO:0000256" key="1">
    <source>
        <dbReference type="ARBA" id="ARBA00001974"/>
    </source>
</evidence>
<reference evidence="7 8" key="1">
    <citation type="submission" date="2019-04" db="EMBL/GenBank/DDBJ databases">
        <title>Friends and foes A comparative genomics study of 23 Aspergillus species from section Flavi.</title>
        <authorList>
            <consortium name="DOE Joint Genome Institute"/>
            <person name="Kjaerbolling I."/>
            <person name="Vesth T."/>
            <person name="Frisvad J.C."/>
            <person name="Nybo J.L."/>
            <person name="Theobald S."/>
            <person name="Kildgaard S."/>
            <person name="Isbrandt T."/>
            <person name="Kuo A."/>
            <person name="Sato A."/>
            <person name="Lyhne E.K."/>
            <person name="Kogle M.E."/>
            <person name="Wiebenga A."/>
            <person name="Kun R.S."/>
            <person name="Lubbers R.J."/>
            <person name="Makela M.R."/>
            <person name="Barry K."/>
            <person name="Chovatia M."/>
            <person name="Clum A."/>
            <person name="Daum C."/>
            <person name="Haridas S."/>
            <person name="He G."/>
            <person name="LaButti K."/>
            <person name="Lipzen A."/>
            <person name="Mondo S."/>
            <person name="Riley R."/>
            <person name="Salamov A."/>
            <person name="Simmons B.A."/>
            <person name="Magnuson J.K."/>
            <person name="Henrissat B."/>
            <person name="Mortensen U.H."/>
            <person name="Larsen T.O."/>
            <person name="Devries R.P."/>
            <person name="Grigoriev I.V."/>
            <person name="Machida M."/>
            <person name="Baker S.E."/>
            <person name="Andersen M.R."/>
        </authorList>
    </citation>
    <scope>NUCLEOTIDE SEQUENCE [LARGE SCALE GENOMIC DNA]</scope>
    <source>
        <strain evidence="7 8">IBT 18842</strain>
    </source>
</reference>
<dbReference type="InterPro" id="IPR036188">
    <property type="entry name" value="FAD/NAD-bd_sf"/>
</dbReference>
<evidence type="ECO:0000313" key="7">
    <source>
        <dbReference type="EMBL" id="KAE8149159.1"/>
    </source>
</evidence>
<dbReference type="PANTHER" id="PTHR10961:SF26">
    <property type="entry name" value="L-SACCHAROPINE OXIDASE"/>
    <property type="match status" value="1"/>
</dbReference>
<dbReference type="AlphaFoldDB" id="A0A5N6TSP5"/>
<evidence type="ECO:0000256" key="2">
    <source>
        <dbReference type="ARBA" id="ARBA00010989"/>
    </source>
</evidence>
<dbReference type="Gene3D" id="3.30.9.10">
    <property type="entry name" value="D-Amino Acid Oxidase, subunit A, domain 2"/>
    <property type="match status" value="1"/>
</dbReference>
<comment type="cofactor">
    <cofactor evidence="1">
        <name>FAD</name>
        <dbReference type="ChEBI" id="CHEBI:57692"/>
    </cofactor>
</comment>
<sequence length="428" mass="47294">MPVSKSEPVAIIGAGVFGLATALQLAQDGYTDVSVFEKDDQVPPRHSAAFDINKIVRPEYQDPWYTELTIKAIEAWKSPLYAPYYHETGFLHLVSGTAPQQAADTRDSFVKTIRHHPRFESILKNINSPEDIKQVAWQLDGEFPGWNGYFNPLAGYAHSADALRGVYKAAAARGVKFFLGDQGDVAQLVYDQNHQATGVMTRSGRYHPAKVTVVAAGAAAATLVPEVGQQVVAKSWSLGHVRLTDEETSMLRGIPVTYARDLGFYFEPDPKTNLLKICPMGGGYINTDPKTGVSLPPSLADSDDVLPPDDERRMRRLLRESLPALADRPFVEKKLCWFADTADSDFIIDYVPNTGSSVVVCSGDSGHLFKMFPIAGQWVHQLLQGDGQSEARWRWKQKSDSKWAGGDVSWRLGQTKEFAEIKVPKAKL</sequence>
<dbReference type="SUPFAM" id="SSF51905">
    <property type="entry name" value="FAD/NAD(P)-binding domain"/>
    <property type="match status" value="1"/>
</dbReference>
<dbReference type="Gene3D" id="3.50.50.60">
    <property type="entry name" value="FAD/NAD(P)-binding domain"/>
    <property type="match status" value="1"/>
</dbReference>
<dbReference type="Proteomes" id="UP000325780">
    <property type="component" value="Unassembled WGS sequence"/>
</dbReference>
<dbReference type="EMBL" id="ML742132">
    <property type="protein sequence ID" value="KAE8149159.1"/>
    <property type="molecule type" value="Genomic_DNA"/>
</dbReference>
<dbReference type="GO" id="GO:0051698">
    <property type="term" value="F:saccharopine oxidase activity"/>
    <property type="evidence" value="ECO:0007669"/>
    <property type="project" value="TreeGrafter"/>
</dbReference>
<name>A0A5N6TSP5_ASPAV</name>
<evidence type="ECO:0000256" key="4">
    <source>
        <dbReference type="ARBA" id="ARBA00022827"/>
    </source>
</evidence>
<organism evidence="7 8">
    <name type="scientific">Aspergillus avenaceus</name>
    <dbReference type="NCBI Taxonomy" id="36643"/>
    <lineage>
        <taxon>Eukaryota</taxon>
        <taxon>Fungi</taxon>
        <taxon>Dikarya</taxon>
        <taxon>Ascomycota</taxon>
        <taxon>Pezizomycotina</taxon>
        <taxon>Eurotiomycetes</taxon>
        <taxon>Eurotiomycetidae</taxon>
        <taxon>Eurotiales</taxon>
        <taxon>Aspergillaceae</taxon>
        <taxon>Aspergillus</taxon>
        <taxon>Aspergillus subgen. Circumdati</taxon>
    </lineage>
</organism>
<gene>
    <name evidence="7" type="ORF">BDV25DRAFT_156787</name>
</gene>
<comment type="similarity">
    <text evidence="2">Belongs to the MSOX/MTOX family.</text>
</comment>
<accession>A0A5N6TSP5</accession>
<dbReference type="InterPro" id="IPR006076">
    <property type="entry name" value="FAD-dep_OxRdtase"/>
</dbReference>
<evidence type="ECO:0000256" key="3">
    <source>
        <dbReference type="ARBA" id="ARBA00022630"/>
    </source>
</evidence>
<proteinExistence type="inferred from homology"/>
<evidence type="ECO:0000313" key="8">
    <source>
        <dbReference type="Proteomes" id="UP000325780"/>
    </source>
</evidence>
<protein>
    <submittedName>
        <fullName evidence="7">Sarcosine oxidase</fullName>
    </submittedName>
</protein>
<keyword evidence="5" id="KW-0560">Oxidoreductase</keyword>